<dbReference type="InterPro" id="IPR058852">
    <property type="entry name" value="HTH_77"/>
</dbReference>
<accession>A0ABP6WHQ9</accession>
<feature type="domain" description="Winged helix-turn-helix" evidence="2">
    <location>
        <begin position="445"/>
        <end position="524"/>
    </location>
</feature>
<evidence type="ECO:0000259" key="2">
    <source>
        <dbReference type="Pfam" id="PF25872"/>
    </source>
</evidence>
<dbReference type="Pfam" id="PF13271">
    <property type="entry name" value="DUF4062"/>
    <property type="match status" value="1"/>
</dbReference>
<feature type="domain" description="DUF4062" evidence="1">
    <location>
        <begin position="20"/>
        <end position="99"/>
    </location>
</feature>
<dbReference type="SUPFAM" id="SSF52540">
    <property type="entry name" value="P-loop containing nucleoside triphosphate hydrolases"/>
    <property type="match status" value="1"/>
</dbReference>
<reference evidence="4" key="1">
    <citation type="journal article" date="2019" name="Int. J. Syst. Evol. Microbiol.">
        <title>The Global Catalogue of Microorganisms (GCM) 10K type strain sequencing project: providing services to taxonomists for standard genome sequencing and annotation.</title>
        <authorList>
            <consortium name="The Broad Institute Genomics Platform"/>
            <consortium name="The Broad Institute Genome Sequencing Center for Infectious Disease"/>
            <person name="Wu L."/>
            <person name="Ma J."/>
        </authorList>
    </citation>
    <scope>NUCLEOTIDE SEQUENCE [LARGE SCALE GENOMIC DNA]</scope>
    <source>
        <strain evidence="4">JCM 16540</strain>
    </source>
</reference>
<dbReference type="PANTHER" id="PTHR47691">
    <property type="entry name" value="REGULATOR-RELATED"/>
    <property type="match status" value="1"/>
</dbReference>
<dbReference type="PANTHER" id="PTHR47691:SF3">
    <property type="entry name" value="HTH-TYPE TRANSCRIPTIONAL REGULATOR RV0890C-RELATED"/>
    <property type="match status" value="1"/>
</dbReference>
<name>A0ABP6WHQ9_9ACTN</name>
<dbReference type="Gene3D" id="3.40.50.300">
    <property type="entry name" value="P-loop containing nucleotide triphosphate hydrolases"/>
    <property type="match status" value="1"/>
</dbReference>
<dbReference type="InterPro" id="IPR011990">
    <property type="entry name" value="TPR-like_helical_dom_sf"/>
</dbReference>
<protein>
    <submittedName>
        <fullName evidence="3">BTAD domain-containing putative transcriptional regulator</fullName>
    </submittedName>
</protein>
<evidence type="ECO:0000313" key="3">
    <source>
        <dbReference type="EMBL" id="GAA3551716.1"/>
    </source>
</evidence>
<dbReference type="RefSeq" id="WP_204912532.1">
    <property type="nucleotide sequence ID" value="NZ_BAAAYR010000001.1"/>
</dbReference>
<keyword evidence="4" id="KW-1185">Reference proteome</keyword>
<sequence>MSTTTSPNPTTISTPDRRLRVFVSSTLQELADERRAVRQAITAQRLTPVMFELGARPHAPRDLYRAYLAQSDVFVGIYARSYGWVAPDEEVSGLEDEYLLSGDRPKLIYVKTVGDRDPRLQQLLDRVKSDDRASYQRFSTAEELVELLGDDLAVLLTERFAGSGPAAADALRPGRLPVPPTPVVGRQTEVHHLVELLRDPTVHLVSLVGPGGMGKTRVALEAATAYRAGDGGPADENVWFVDLTPIEDPALVVELVASAFGVRPEGDADLLDLLVARLAGHRALLVLDNFEQVVGAAPQLGRLLAGCPELTVLVTTRTLLGLRGEHAVPLAPLSTPLVSEEQDLAAVQRYAAVQLFVDRVRQVRPGFVLTGQNTVAVVELCRLLDGIPLALELAAAQLRILSPAALLGRLRASLSRSLDLDGDLVDTPARQRTLRATLEWSHSLLGPAERALLARLSVFAHTWTLEAAEAVGVVTAEAGPDLDATDTLSSLVGQSLVTLDDSDADELRFSMLATVRGYARERLAESGEQAATGARLTAYLRSFAEVAGAGLTGPDNRRWAGLVDAQLEDLRTALQRGVDGDDAETTIRIAAPLFTYWWNRGLLAPMRTAAEQAAVLPSAAALPPDASALLLWARGMFRISSGLLTEADPLLQTLLDRTDPPAPPRLHAFALAGLGLTRVGAPIEERRALLAESVATLRALGDGWGLAFSLSVAGQLALQAGEPATATAMHTEALAVARSINQDHLQAQLLDLLGLDAMTQGDLVGARRTFVDAADLHRRLADAEGSANCLDGFAAVALAQGRPDVAARLIGASAHARELAGVSVWPGLQALAAALAHGVRSALGDDGDRQGRSWGASLPVTQALAYAVQATEAGVPEAGVPETGAAPAEVVAVP</sequence>
<dbReference type="PRINTS" id="PR00364">
    <property type="entry name" value="DISEASERSIST"/>
</dbReference>
<dbReference type="Pfam" id="PF25872">
    <property type="entry name" value="HTH_77"/>
    <property type="match status" value="1"/>
</dbReference>
<dbReference type="SUPFAM" id="SSF48452">
    <property type="entry name" value="TPR-like"/>
    <property type="match status" value="1"/>
</dbReference>
<dbReference type="Proteomes" id="UP001500767">
    <property type="component" value="Unassembled WGS sequence"/>
</dbReference>
<proteinExistence type="predicted"/>
<gene>
    <name evidence="3" type="ORF">GCM10022197_03330</name>
</gene>
<dbReference type="Gene3D" id="1.25.40.10">
    <property type="entry name" value="Tetratricopeptide repeat domain"/>
    <property type="match status" value="1"/>
</dbReference>
<organism evidence="3 4">
    <name type="scientific">Microlunatus spumicola</name>
    <dbReference type="NCBI Taxonomy" id="81499"/>
    <lineage>
        <taxon>Bacteria</taxon>
        <taxon>Bacillati</taxon>
        <taxon>Actinomycetota</taxon>
        <taxon>Actinomycetes</taxon>
        <taxon>Propionibacteriales</taxon>
        <taxon>Propionibacteriaceae</taxon>
        <taxon>Microlunatus</taxon>
    </lineage>
</organism>
<evidence type="ECO:0000313" key="4">
    <source>
        <dbReference type="Proteomes" id="UP001500767"/>
    </source>
</evidence>
<dbReference type="EMBL" id="BAAAYR010000001">
    <property type="protein sequence ID" value="GAA3551716.1"/>
    <property type="molecule type" value="Genomic_DNA"/>
</dbReference>
<evidence type="ECO:0000259" key="1">
    <source>
        <dbReference type="Pfam" id="PF13271"/>
    </source>
</evidence>
<comment type="caution">
    <text evidence="3">The sequence shown here is derived from an EMBL/GenBank/DDBJ whole genome shotgun (WGS) entry which is preliminary data.</text>
</comment>
<dbReference type="InterPro" id="IPR027417">
    <property type="entry name" value="P-loop_NTPase"/>
</dbReference>
<dbReference type="InterPro" id="IPR025139">
    <property type="entry name" value="DUF4062"/>
</dbReference>